<proteinExistence type="predicted"/>
<dbReference type="KEGG" id="ddr:Deide_1p01252"/>
<dbReference type="EMBL" id="CP001115">
    <property type="protein sequence ID" value="ACO47561.1"/>
    <property type="molecule type" value="Genomic_DNA"/>
</dbReference>
<accession>C1D2C2</accession>
<keyword evidence="1" id="KW-0614">Plasmid</keyword>
<evidence type="ECO:0000313" key="2">
    <source>
        <dbReference type="Proteomes" id="UP000002208"/>
    </source>
</evidence>
<keyword evidence="2" id="KW-1185">Reference proteome</keyword>
<organism evidence="1 2">
    <name type="scientific">Deinococcus deserti (strain DSM 17065 / CIP 109153 / LMG 22923 / VCD115)</name>
    <dbReference type="NCBI Taxonomy" id="546414"/>
    <lineage>
        <taxon>Bacteria</taxon>
        <taxon>Thermotogati</taxon>
        <taxon>Deinococcota</taxon>
        <taxon>Deinococci</taxon>
        <taxon>Deinococcales</taxon>
        <taxon>Deinococcaceae</taxon>
        <taxon>Deinococcus</taxon>
    </lineage>
</organism>
<dbReference type="HOGENOM" id="CLU_2069216_0_0_0"/>
<name>C1D2C2_DEIDV</name>
<evidence type="ECO:0000313" key="1">
    <source>
        <dbReference type="EMBL" id="ACO47561.1"/>
    </source>
</evidence>
<protein>
    <submittedName>
        <fullName evidence="1">Uncharacterized protein</fullName>
    </submittedName>
</protein>
<dbReference type="AlphaFoldDB" id="C1D2C2"/>
<geneLocation type="plasmid" evidence="2">
    <name>pDeide1</name>
</geneLocation>
<dbReference type="Proteomes" id="UP000002208">
    <property type="component" value="Plasmid 1"/>
</dbReference>
<gene>
    <name evidence="1" type="ordered locus">Deide_1p01252</name>
</gene>
<reference evidence="1 2" key="1">
    <citation type="journal article" date="2009" name="PLoS Genet.">
        <title>Alliance of proteomics and genomics to unravel the specificities of Sahara bacterium Deinococcus deserti.</title>
        <authorList>
            <person name="de Groot A."/>
            <person name="Dulermo R."/>
            <person name="Ortet P."/>
            <person name="Blanchard L."/>
            <person name="Guerin P."/>
            <person name="Fernandez B."/>
            <person name="Vacherie B."/>
            <person name="Dossat C."/>
            <person name="Jolivet E."/>
            <person name="Siguier P."/>
            <person name="Chandler M."/>
            <person name="Barakat M."/>
            <person name="Dedieu A."/>
            <person name="Barbe V."/>
            <person name="Heulin T."/>
            <person name="Sommer S."/>
            <person name="Achouak W."/>
            <person name="Armengaud J."/>
        </authorList>
    </citation>
    <scope>NUCLEOTIDE SEQUENCE [LARGE SCALE GENOMIC DNA]</scope>
    <source>
        <strain evidence="2">DSM 17065 / CIP 109153 / LMG 22923 / VCD115</strain>
        <plasmid evidence="2">pDeide1</plasmid>
    </source>
</reference>
<sequence>MLLAPLHNGLFTCKIYATSLRVRGPSTYKKRNQKGIRARNETVYSQKGSITGIESCIDLSPNSLYCFSNVPVCCGNRSFSNQVSLFRTGSGLAMAIRTGKSSTARELTLLVSAQGAPA</sequence>